<dbReference type="InterPro" id="IPR032640">
    <property type="entry name" value="AMPK1_CBM"/>
</dbReference>
<reference evidence="2 3" key="1">
    <citation type="submission" date="2019-08" db="EMBL/GenBank/DDBJ databases">
        <title>In-depth cultivation of the pig gut microbiome towards novel bacterial diversity and tailored functional studies.</title>
        <authorList>
            <person name="Wylensek D."/>
            <person name="Hitch T.C.A."/>
            <person name="Clavel T."/>
        </authorList>
    </citation>
    <scope>NUCLEOTIDE SEQUENCE [LARGE SCALE GENOMIC DNA]</scope>
    <source>
        <strain evidence="2 3">WCA-693-APC-MOT-I</strain>
    </source>
</reference>
<dbReference type="InterPro" id="IPR014756">
    <property type="entry name" value="Ig_E-set"/>
</dbReference>
<proteinExistence type="predicted"/>
<sequence length="225" mass="26277">MNVTVRYDDNPYWDIQDISVIGTFNKFNWEEGKMRKEGNSWIYETECPPGEYRYKLLVNGEIQLNDPYNNLFEQDGDDTLWSLIMIDEDGRRLFNPNQYTVHVSDYTLSPLVTEGEVVKSKKYYNVVADKKVVARFRFQNVTGVHAVTAAWYAPDGTLFEYAENALCADNEQEEITLWFWLDTQEVMGAGEYGTWSLKLFVDGEYILEDLFTIESMNRVMRSQLV</sequence>
<accession>A0A6L5Y1G2</accession>
<dbReference type="Gene3D" id="2.60.40.10">
    <property type="entry name" value="Immunoglobulins"/>
    <property type="match status" value="1"/>
</dbReference>
<dbReference type="EMBL" id="VUMT01000047">
    <property type="protein sequence ID" value="MSS65006.1"/>
    <property type="molecule type" value="Genomic_DNA"/>
</dbReference>
<dbReference type="Proteomes" id="UP000482209">
    <property type="component" value="Unassembled WGS sequence"/>
</dbReference>
<name>A0A6L5Y1G2_9FIRM</name>
<feature type="domain" description="AMP-activated protein kinase glycogen-binding" evidence="1">
    <location>
        <begin position="16"/>
        <end position="86"/>
    </location>
</feature>
<keyword evidence="3" id="KW-1185">Reference proteome</keyword>
<evidence type="ECO:0000313" key="2">
    <source>
        <dbReference type="EMBL" id="MSS65006.1"/>
    </source>
</evidence>
<organism evidence="2 3">
    <name type="scientific">Velocimicrobium porci</name>
    <dbReference type="NCBI Taxonomy" id="2606634"/>
    <lineage>
        <taxon>Bacteria</taxon>
        <taxon>Bacillati</taxon>
        <taxon>Bacillota</taxon>
        <taxon>Clostridia</taxon>
        <taxon>Lachnospirales</taxon>
        <taxon>Lachnospiraceae</taxon>
        <taxon>Velocimicrobium</taxon>
    </lineage>
</organism>
<dbReference type="Pfam" id="PF16561">
    <property type="entry name" value="AMPK1_CBM"/>
    <property type="match status" value="1"/>
</dbReference>
<dbReference type="CDD" id="cd02859">
    <property type="entry name" value="E_set_AMPKbeta_like_N"/>
    <property type="match status" value="1"/>
</dbReference>
<protein>
    <recommendedName>
        <fullName evidence="1">AMP-activated protein kinase glycogen-binding domain-containing protein</fullName>
    </recommendedName>
</protein>
<evidence type="ECO:0000313" key="3">
    <source>
        <dbReference type="Proteomes" id="UP000482209"/>
    </source>
</evidence>
<comment type="caution">
    <text evidence="2">The sequence shown here is derived from an EMBL/GenBank/DDBJ whole genome shotgun (WGS) entry which is preliminary data.</text>
</comment>
<dbReference type="AlphaFoldDB" id="A0A6L5Y1G2"/>
<gene>
    <name evidence="2" type="ORF">FYJ58_14205</name>
</gene>
<dbReference type="InterPro" id="IPR013783">
    <property type="entry name" value="Ig-like_fold"/>
</dbReference>
<dbReference type="RefSeq" id="WP_154520362.1">
    <property type="nucleotide sequence ID" value="NZ_VUMT01000047.1"/>
</dbReference>
<evidence type="ECO:0000259" key="1">
    <source>
        <dbReference type="Pfam" id="PF16561"/>
    </source>
</evidence>
<dbReference type="SUPFAM" id="SSF81296">
    <property type="entry name" value="E set domains"/>
    <property type="match status" value="1"/>
</dbReference>